<reference evidence="7 8" key="1">
    <citation type="journal article" date="2012" name="J. Bacteriol.">
        <title>Complete genome sequence of the broad-host-range strain Sinorhizobium fredii USDA257.</title>
        <authorList>
            <person name="Schuldes J."/>
            <person name="Rodriguez Orbegoso M."/>
            <person name="Schmeisser C."/>
            <person name="Krishnan H.B."/>
            <person name="Daniel R."/>
            <person name="Streit W.R."/>
        </authorList>
    </citation>
    <scope>NUCLEOTIDE SEQUENCE [LARGE SCALE GENOMIC DNA]</scope>
    <source>
        <strain evidence="7 8">USDA 257</strain>
    </source>
</reference>
<evidence type="ECO:0000313" key="8">
    <source>
        <dbReference type="Proteomes" id="UP000006180"/>
    </source>
</evidence>
<dbReference type="Proteomes" id="UP000006180">
    <property type="component" value="Chromosome"/>
</dbReference>
<dbReference type="PANTHER" id="PTHR20855">
    <property type="entry name" value="ADIPOR/PROGESTIN RECEPTOR-RELATED"/>
    <property type="match status" value="1"/>
</dbReference>
<feature type="transmembrane region" description="Helical" evidence="6">
    <location>
        <begin position="174"/>
        <end position="196"/>
    </location>
</feature>
<name>I3X0A7_SINF2</name>
<dbReference type="STRING" id="1185652.USDA257_c07200"/>
<evidence type="ECO:0000256" key="5">
    <source>
        <dbReference type="PIRSR" id="PIRSR604254-1"/>
    </source>
</evidence>
<dbReference type="Pfam" id="PF03006">
    <property type="entry name" value="HlyIII"/>
    <property type="match status" value="1"/>
</dbReference>
<organism evidence="7 8">
    <name type="scientific">Sinorhizobium fredii (strain USDA 257)</name>
    <dbReference type="NCBI Taxonomy" id="1185652"/>
    <lineage>
        <taxon>Bacteria</taxon>
        <taxon>Pseudomonadati</taxon>
        <taxon>Pseudomonadota</taxon>
        <taxon>Alphaproteobacteria</taxon>
        <taxon>Hyphomicrobiales</taxon>
        <taxon>Rhizobiaceae</taxon>
        <taxon>Sinorhizobium/Ensifer group</taxon>
        <taxon>Sinorhizobium</taxon>
    </lineage>
</organism>
<gene>
    <name evidence="7" type="primary">yqfA</name>
    <name evidence="7" type="ORF">USDA257_c07200</name>
</gene>
<dbReference type="PATRIC" id="fig|1185652.3.peg.748"/>
<keyword evidence="2 6" id="KW-0812">Transmembrane</keyword>
<feature type="transmembrane region" description="Helical" evidence="6">
    <location>
        <begin position="88"/>
        <end position="108"/>
    </location>
</feature>
<feature type="transmembrane region" description="Helical" evidence="6">
    <location>
        <begin position="51"/>
        <end position="76"/>
    </location>
</feature>
<feature type="transmembrane region" description="Helical" evidence="6">
    <location>
        <begin position="202"/>
        <end position="221"/>
    </location>
</feature>
<feature type="transmembrane region" description="Helical" evidence="6">
    <location>
        <begin position="120"/>
        <end position="138"/>
    </location>
</feature>
<keyword evidence="4 6" id="KW-0472">Membrane</keyword>
<dbReference type="eggNOG" id="COG1272">
    <property type="taxonomic scope" value="Bacteria"/>
</dbReference>
<keyword evidence="5" id="KW-0862">Zinc</keyword>
<sequence>MYPCIGRGHGGRVIRASLLWSRTLADIGAMRIWRGRVESSEVKWSYDRSELIADGIVHGIGLSAALVGVTALIFYATVWSTSGQLAAASIYGAGLVLTLSVSFLYNLYPVCRTKWLLRRLDHSAIFVLIAATYTPFLQRGWDDPFLFSMLIGMWAVALLGIAIKCLLPGRFDRLAILLYLAMGWGGVLAAKSLFAALSATTLVLVVVGGLIYSVGIIFHVWERLRFQNAIWHGFVVAGSAVHYSAVLSCISGASAA</sequence>
<evidence type="ECO:0000256" key="3">
    <source>
        <dbReference type="ARBA" id="ARBA00022989"/>
    </source>
</evidence>
<evidence type="ECO:0000313" key="7">
    <source>
        <dbReference type="EMBL" id="AFL49313.1"/>
    </source>
</evidence>
<evidence type="ECO:0000256" key="6">
    <source>
        <dbReference type="SAM" id="Phobius"/>
    </source>
</evidence>
<dbReference type="GO" id="GO:0016020">
    <property type="term" value="C:membrane"/>
    <property type="evidence" value="ECO:0007669"/>
    <property type="project" value="UniProtKB-SubCell"/>
</dbReference>
<dbReference type="PANTHER" id="PTHR20855:SF3">
    <property type="entry name" value="LD03007P"/>
    <property type="match status" value="1"/>
</dbReference>
<keyword evidence="3 6" id="KW-1133">Transmembrane helix</keyword>
<evidence type="ECO:0000256" key="1">
    <source>
        <dbReference type="ARBA" id="ARBA00004141"/>
    </source>
</evidence>
<comment type="subcellular location">
    <subcellularLocation>
        <location evidence="1">Membrane</location>
        <topology evidence="1">Multi-pass membrane protein</topology>
    </subcellularLocation>
</comment>
<protein>
    <submittedName>
        <fullName evidence="7">UPF0073 inner membrane protein YqfA</fullName>
    </submittedName>
</protein>
<feature type="binding site" evidence="5">
    <location>
        <position position="232"/>
    </location>
    <ligand>
        <name>Zn(2+)</name>
        <dbReference type="ChEBI" id="CHEBI:29105"/>
    </ligand>
</feature>
<proteinExistence type="predicted"/>
<feature type="transmembrane region" description="Helical" evidence="6">
    <location>
        <begin position="144"/>
        <end position="167"/>
    </location>
</feature>
<dbReference type="InterPro" id="IPR004254">
    <property type="entry name" value="AdipoR/HlyIII-related"/>
</dbReference>
<dbReference type="KEGG" id="sfd:USDA257_c07200"/>
<dbReference type="AlphaFoldDB" id="I3X0A7"/>
<dbReference type="EMBL" id="CP003563">
    <property type="protein sequence ID" value="AFL49313.1"/>
    <property type="molecule type" value="Genomic_DNA"/>
</dbReference>
<evidence type="ECO:0000256" key="4">
    <source>
        <dbReference type="ARBA" id="ARBA00023136"/>
    </source>
</evidence>
<feature type="transmembrane region" description="Helical" evidence="6">
    <location>
        <begin position="233"/>
        <end position="255"/>
    </location>
</feature>
<evidence type="ECO:0000256" key="2">
    <source>
        <dbReference type="ARBA" id="ARBA00022692"/>
    </source>
</evidence>
<dbReference type="GO" id="GO:0046872">
    <property type="term" value="F:metal ion binding"/>
    <property type="evidence" value="ECO:0007669"/>
    <property type="project" value="UniProtKB-KW"/>
</dbReference>
<accession>I3X0A7</accession>
<keyword evidence="5" id="KW-0479">Metal-binding</keyword>
<dbReference type="HOGENOM" id="CLU_051078_1_2_5"/>